<dbReference type="PIRSF" id="PIRSF005054">
    <property type="entry name" value="PF1131"/>
    <property type="match status" value="1"/>
</dbReference>
<keyword evidence="9" id="KW-1185">Reference proteome</keyword>
<dbReference type="Pfam" id="PF21350">
    <property type="entry name" value="Cas6_I-A"/>
    <property type="match status" value="1"/>
</dbReference>
<sequence length="264" mass="30843">MRVKICFRPENEMEIIDINYNYYITAMIYNLLSKSNKAFTDKLHDEGYRLGSRHFKLFTFSQLKVKKYIVEESKIKIMDDALLYIGSPRLDFLYYLSDTLLKAERVKIGGGFFIVDHVDLLKDVRFSREERFYCLSPITTSTMEVIGNVKKERNVDIRDSKFVDNLKNNLIRKYYLLHNRLPEDMNIDIQFDKEYLNNTRGKLIWFKNVAVKAYSAPFTIKADPEIIKVAYECGLGDKNSAGFGMIEIDRKNRVGLENVCDSGI</sequence>
<dbReference type="Gene3D" id="3.30.70.1890">
    <property type="match status" value="1"/>
</dbReference>
<dbReference type="RefSeq" id="WP_073341102.1">
    <property type="nucleotide sequence ID" value="NZ_FQVH01000001.1"/>
</dbReference>
<organism evidence="8 9">
    <name type="scientific">Caldanaerobius fijiensis DSM 17918</name>
    <dbReference type="NCBI Taxonomy" id="1121256"/>
    <lineage>
        <taxon>Bacteria</taxon>
        <taxon>Bacillati</taxon>
        <taxon>Bacillota</taxon>
        <taxon>Clostridia</taxon>
        <taxon>Thermoanaerobacterales</taxon>
        <taxon>Thermoanaerobacteraceae</taxon>
        <taxon>Caldanaerobius</taxon>
    </lineage>
</organism>
<evidence type="ECO:0000256" key="6">
    <source>
        <dbReference type="PIRSR" id="PIRSR005054-50"/>
    </source>
</evidence>
<comment type="similarity">
    <text evidence="1 4">Belongs to the CRISPR-associated protein Cas6/Cse3/CasE family.</text>
</comment>
<dbReference type="GO" id="GO:0051607">
    <property type="term" value="P:defense response to virus"/>
    <property type="evidence" value="ECO:0007669"/>
    <property type="project" value="UniProtKB-KW"/>
</dbReference>
<dbReference type="GO" id="GO:0003723">
    <property type="term" value="F:RNA binding"/>
    <property type="evidence" value="ECO:0007669"/>
    <property type="project" value="UniProtKB-KW"/>
</dbReference>
<accession>A0A1M4SL85</accession>
<evidence type="ECO:0000313" key="9">
    <source>
        <dbReference type="Proteomes" id="UP000184088"/>
    </source>
</evidence>
<dbReference type="InterPro" id="IPR049435">
    <property type="entry name" value="Cas_Cas6_C"/>
</dbReference>
<proteinExistence type="inferred from homology"/>
<reference evidence="8 9" key="1">
    <citation type="submission" date="2016-11" db="EMBL/GenBank/DDBJ databases">
        <authorList>
            <person name="Jaros S."/>
            <person name="Januszkiewicz K."/>
            <person name="Wedrychowicz H."/>
        </authorList>
    </citation>
    <scope>NUCLEOTIDE SEQUENCE [LARGE SCALE GENOMIC DNA]</scope>
    <source>
        <strain evidence="8 9">DSM 17918</strain>
    </source>
</reference>
<dbReference type="CDD" id="cd21140">
    <property type="entry name" value="Cas6_I-like"/>
    <property type="match status" value="1"/>
</dbReference>
<comment type="function">
    <text evidence="4">CRISPR (clustered regularly interspaced short palindromic repeat), is an adaptive immune system that provides protection against mobile genetic elements (viruses, transposable elements and conjugative plasmids). CRISPR clusters contain sequences complementary to antecedent mobile elements and target invading nucleic acids. CRISPR clusters are transcribed and processed into CRISPR RNA (crRNA).</text>
</comment>
<evidence type="ECO:0000256" key="5">
    <source>
        <dbReference type="PIRSR" id="PIRSR005054-1"/>
    </source>
</evidence>
<feature type="active site" description="Proton donor" evidence="6">
    <location>
        <position position="44"/>
    </location>
</feature>
<dbReference type="NCBIfam" id="TIGR01877">
    <property type="entry name" value="cas_cas6"/>
    <property type="match status" value="1"/>
</dbReference>
<dbReference type="Proteomes" id="UP000184088">
    <property type="component" value="Unassembled WGS sequence"/>
</dbReference>
<dbReference type="OrthoDB" id="9797488at2"/>
<name>A0A1M4SL85_9THEO</name>
<keyword evidence="3" id="KW-0051">Antiviral defense</keyword>
<evidence type="ECO:0000256" key="3">
    <source>
        <dbReference type="ARBA" id="ARBA00023118"/>
    </source>
</evidence>
<dbReference type="STRING" id="1121256.SAMN02746089_00067"/>
<gene>
    <name evidence="8" type="ORF">SAMN02746089_00067</name>
</gene>
<dbReference type="Pfam" id="PF01881">
    <property type="entry name" value="Cas_Cas6_C"/>
    <property type="match status" value="1"/>
</dbReference>
<dbReference type="InterPro" id="IPR010156">
    <property type="entry name" value="CRISPR-assoc_prot_Cas6"/>
</dbReference>
<evidence type="ECO:0000256" key="2">
    <source>
        <dbReference type="ARBA" id="ARBA00022884"/>
    </source>
</evidence>
<protein>
    <recommendedName>
        <fullName evidence="4">CRISPR-associated endoribonuclease</fullName>
    </recommendedName>
</protein>
<feature type="active site" description="Proton acceptor" evidence="6">
    <location>
        <position position="29"/>
    </location>
</feature>
<dbReference type="PANTHER" id="PTHR36984:SF1">
    <property type="entry name" value="CRISPR-ASSOCIATED ENDORIBONUCLEASE CAS6 1"/>
    <property type="match status" value="1"/>
</dbReference>
<evidence type="ECO:0000256" key="4">
    <source>
        <dbReference type="PIRNR" id="PIRNR005054"/>
    </source>
</evidence>
<dbReference type="Gene3D" id="3.30.70.1900">
    <property type="match status" value="1"/>
</dbReference>
<evidence type="ECO:0000313" key="8">
    <source>
        <dbReference type="EMBL" id="SHE32912.1"/>
    </source>
</evidence>
<evidence type="ECO:0000259" key="7">
    <source>
        <dbReference type="Pfam" id="PF01881"/>
    </source>
</evidence>
<dbReference type="InterPro" id="IPR045747">
    <property type="entry name" value="CRISPR-assoc_prot_Cas6_N_sf"/>
</dbReference>
<dbReference type="PANTHER" id="PTHR36984">
    <property type="entry name" value="CRISPR-ASSOCIATED ENDORIBONUCLEASE CAS6 1"/>
    <property type="match status" value="1"/>
</dbReference>
<feature type="domain" description="CRISPR associated protein Cas6 C-terminal" evidence="7">
    <location>
        <begin position="126"/>
        <end position="248"/>
    </location>
</feature>
<dbReference type="GO" id="GO:0016788">
    <property type="term" value="F:hydrolase activity, acting on ester bonds"/>
    <property type="evidence" value="ECO:0007669"/>
    <property type="project" value="InterPro"/>
</dbReference>
<dbReference type="EMBL" id="FQVH01000001">
    <property type="protein sequence ID" value="SHE32912.1"/>
    <property type="molecule type" value="Genomic_DNA"/>
</dbReference>
<keyword evidence="2" id="KW-0694">RNA-binding</keyword>
<dbReference type="AlphaFoldDB" id="A0A1M4SL85"/>
<evidence type="ECO:0000256" key="1">
    <source>
        <dbReference type="ARBA" id="ARBA00005937"/>
    </source>
</evidence>
<feature type="site" description="Transition state stabilizer" evidence="5">
    <location>
        <position position="56"/>
    </location>
</feature>